<organism evidence="2 3">
    <name type="scientific">Eragrostis curvula</name>
    <name type="common">weeping love grass</name>
    <dbReference type="NCBI Taxonomy" id="38414"/>
    <lineage>
        <taxon>Eukaryota</taxon>
        <taxon>Viridiplantae</taxon>
        <taxon>Streptophyta</taxon>
        <taxon>Embryophyta</taxon>
        <taxon>Tracheophyta</taxon>
        <taxon>Spermatophyta</taxon>
        <taxon>Magnoliopsida</taxon>
        <taxon>Liliopsida</taxon>
        <taxon>Poales</taxon>
        <taxon>Poaceae</taxon>
        <taxon>PACMAD clade</taxon>
        <taxon>Chloridoideae</taxon>
        <taxon>Eragrostideae</taxon>
        <taxon>Eragrostidinae</taxon>
        <taxon>Eragrostis</taxon>
    </lineage>
</organism>
<name>A0A5J9U9L4_9POAL</name>
<feature type="compositionally biased region" description="Polar residues" evidence="1">
    <location>
        <begin position="94"/>
        <end position="112"/>
    </location>
</feature>
<dbReference type="Proteomes" id="UP000324897">
    <property type="component" value="Chromosome 7"/>
</dbReference>
<dbReference type="AlphaFoldDB" id="A0A5J9U9L4"/>
<comment type="caution">
    <text evidence="2">The sequence shown here is derived from an EMBL/GenBank/DDBJ whole genome shotgun (WGS) entry which is preliminary data.</text>
</comment>
<sequence length="161" mass="17379">MRGRLLSYRPRPLCCRVQPTVTLVALCEVHRALSDHGAGAVASGGSAPPSRAAALTRAKPQHLWMLHPHQQIKKIATIPLSLLANFPDATMNADHTLTPTARPRYNQTSLQPTRARRSARIGLVMNHGASGSSSPMSRNKHPFSNHGSPRSPSSGSRKRGC</sequence>
<protein>
    <submittedName>
        <fullName evidence="2">Uncharacterized protein</fullName>
    </submittedName>
</protein>
<keyword evidence="3" id="KW-1185">Reference proteome</keyword>
<accession>A0A5J9U9L4</accession>
<feature type="region of interest" description="Disordered" evidence="1">
    <location>
        <begin position="94"/>
        <end position="161"/>
    </location>
</feature>
<evidence type="ECO:0000313" key="2">
    <source>
        <dbReference type="EMBL" id="TVU20419.1"/>
    </source>
</evidence>
<evidence type="ECO:0000256" key="1">
    <source>
        <dbReference type="SAM" id="MobiDB-lite"/>
    </source>
</evidence>
<dbReference type="EMBL" id="RWGY01000029">
    <property type="protein sequence ID" value="TVU20419.1"/>
    <property type="molecule type" value="Genomic_DNA"/>
</dbReference>
<proteinExistence type="predicted"/>
<reference evidence="2 3" key="1">
    <citation type="journal article" date="2019" name="Sci. Rep.">
        <title>A high-quality genome of Eragrostis curvula grass provides insights into Poaceae evolution and supports new strategies to enhance forage quality.</title>
        <authorList>
            <person name="Carballo J."/>
            <person name="Santos B.A.C.M."/>
            <person name="Zappacosta D."/>
            <person name="Garbus I."/>
            <person name="Selva J.P."/>
            <person name="Gallo C.A."/>
            <person name="Diaz A."/>
            <person name="Albertini E."/>
            <person name="Caccamo M."/>
            <person name="Echenique V."/>
        </authorList>
    </citation>
    <scope>NUCLEOTIDE SEQUENCE [LARGE SCALE GENOMIC DNA]</scope>
    <source>
        <strain evidence="3">cv. Victoria</strain>
        <tissue evidence="2">Leaf</tissue>
    </source>
</reference>
<gene>
    <name evidence="2" type="ORF">EJB05_36627</name>
</gene>
<evidence type="ECO:0000313" key="3">
    <source>
        <dbReference type="Proteomes" id="UP000324897"/>
    </source>
</evidence>
<dbReference type="Gramene" id="TVU20419">
    <property type="protein sequence ID" value="TVU20419"/>
    <property type="gene ID" value="EJB05_36627"/>
</dbReference>